<evidence type="ECO:0000313" key="2">
    <source>
        <dbReference type="EMBL" id="CAK3798898.1"/>
    </source>
</evidence>
<feature type="coiled-coil region" evidence="1">
    <location>
        <begin position="12"/>
        <end position="39"/>
    </location>
</feature>
<accession>A0AAI8YRU2</accession>
<dbReference type="AlphaFoldDB" id="A0AAI8YRU2"/>
<gene>
    <name evidence="2" type="ORF">LECACI_7A000827</name>
</gene>
<dbReference type="Proteomes" id="UP001296104">
    <property type="component" value="Unassembled WGS sequence"/>
</dbReference>
<evidence type="ECO:0000313" key="3">
    <source>
        <dbReference type="Proteomes" id="UP001296104"/>
    </source>
</evidence>
<name>A0AAI8YRU2_9PEZI</name>
<proteinExistence type="predicted"/>
<evidence type="ECO:0000256" key="1">
    <source>
        <dbReference type="SAM" id="Coils"/>
    </source>
</evidence>
<comment type="caution">
    <text evidence="2">The sequence shown here is derived from an EMBL/GenBank/DDBJ whole genome shotgun (WGS) entry which is preliminary data.</text>
</comment>
<dbReference type="EMBL" id="CAVMBE010000003">
    <property type="protein sequence ID" value="CAK3798898.1"/>
    <property type="molecule type" value="Genomic_DNA"/>
</dbReference>
<protein>
    <submittedName>
        <fullName evidence="2">Uncharacterized protein</fullName>
    </submittedName>
</protein>
<keyword evidence="3" id="KW-1185">Reference proteome</keyword>
<reference evidence="2" key="1">
    <citation type="submission" date="2023-11" db="EMBL/GenBank/DDBJ databases">
        <authorList>
            <person name="Alioto T."/>
            <person name="Alioto T."/>
            <person name="Gomez Garrido J."/>
        </authorList>
    </citation>
    <scope>NUCLEOTIDE SEQUENCE</scope>
</reference>
<organism evidence="2 3">
    <name type="scientific">Lecanosticta acicola</name>
    <dbReference type="NCBI Taxonomy" id="111012"/>
    <lineage>
        <taxon>Eukaryota</taxon>
        <taxon>Fungi</taxon>
        <taxon>Dikarya</taxon>
        <taxon>Ascomycota</taxon>
        <taxon>Pezizomycotina</taxon>
        <taxon>Dothideomycetes</taxon>
        <taxon>Dothideomycetidae</taxon>
        <taxon>Mycosphaerellales</taxon>
        <taxon>Mycosphaerellaceae</taxon>
        <taxon>Lecanosticta</taxon>
    </lineage>
</organism>
<keyword evidence="1" id="KW-0175">Coiled coil</keyword>
<sequence>MDNNTDTGTKLKAELKAEIAQKQKAVKKMLKRLDAKERSLQYAARDGGPALQRLEGLMAEAAQVVRSTGDLIEAAERSCQASKDAALGERLRVKAFQLPLLMPFMSQRSILQLLIKAGERLDDSQAKWNDTVRSARANLSQEPQIKPHTTLPDSITILADLVQQTNTRRNFLEAHHHSFFPPPPRTVFALLSASHEPRISTETREWNLRRNMARAEHKIRADLGRIKVGEDGLLLAINAFRALRGQLLAQQQAPELVTLSKLVDAVERVEIAFREVGDEMPLNIEMLVLGSSVADGRKVIGEQEELVLRFLHMLRDIGIKMGRQRMITEFFHRV</sequence>